<comment type="caution">
    <text evidence="3">The sequence shown here is derived from an EMBL/GenBank/DDBJ whole genome shotgun (WGS) entry which is preliminary data.</text>
</comment>
<accession>A0A560J347</accession>
<dbReference type="GO" id="GO:0003677">
    <property type="term" value="F:DNA binding"/>
    <property type="evidence" value="ECO:0007669"/>
    <property type="project" value="UniProtKB-KW"/>
</dbReference>
<reference evidence="3 4" key="1">
    <citation type="submission" date="2019-06" db="EMBL/GenBank/DDBJ databases">
        <title>Genomic Encyclopedia of Type Strains, Phase IV (KMG-V): Genome sequencing to study the core and pangenomes of soil and plant-associated prokaryotes.</title>
        <authorList>
            <person name="Whitman W."/>
        </authorList>
    </citation>
    <scope>NUCLEOTIDE SEQUENCE [LARGE SCALE GENOMIC DNA]</scope>
    <source>
        <strain evidence="3 4">BR 12005</strain>
    </source>
</reference>
<dbReference type="Proteomes" id="UP000320516">
    <property type="component" value="Unassembled WGS sequence"/>
</dbReference>
<dbReference type="PANTHER" id="PTHR36924">
    <property type="entry name" value="ANTITOXIN HIGA-1"/>
    <property type="match status" value="1"/>
</dbReference>
<gene>
    <name evidence="3" type="ORF">FBZ87_1192</name>
</gene>
<dbReference type="SMART" id="SM00530">
    <property type="entry name" value="HTH_XRE"/>
    <property type="match status" value="1"/>
</dbReference>
<dbReference type="PROSITE" id="PS50943">
    <property type="entry name" value="HTH_CROC1"/>
    <property type="match status" value="1"/>
</dbReference>
<proteinExistence type="predicted"/>
<dbReference type="InterPro" id="IPR013430">
    <property type="entry name" value="Toxin_antidote_HigA"/>
</dbReference>
<evidence type="ECO:0000259" key="2">
    <source>
        <dbReference type="PROSITE" id="PS50943"/>
    </source>
</evidence>
<name>A0A560J347_9PROT</name>
<dbReference type="AlphaFoldDB" id="A0A560J347"/>
<dbReference type="PANTHER" id="PTHR36924:SF1">
    <property type="entry name" value="ANTITOXIN HIGA-1"/>
    <property type="match status" value="1"/>
</dbReference>
<feature type="domain" description="HTH cro/C1-type" evidence="2">
    <location>
        <begin position="18"/>
        <end position="73"/>
    </location>
</feature>
<dbReference type="EMBL" id="VITV01000019">
    <property type="protein sequence ID" value="TWB65673.1"/>
    <property type="molecule type" value="Genomic_DNA"/>
</dbReference>
<dbReference type="NCBIfam" id="TIGR02607">
    <property type="entry name" value="antidote_HigA"/>
    <property type="match status" value="1"/>
</dbReference>
<sequence>MTIDPLIAMRPVHPGEVLREEFMEPLGLTAGKIAKACGVPRTRIERVASEQTEMTADTALRLAKALGTTAQFWLNLQTTHNLARAHQSVDLSAVQVLHHAAE</sequence>
<dbReference type="InterPro" id="IPR001387">
    <property type="entry name" value="Cro/C1-type_HTH"/>
</dbReference>
<dbReference type="Pfam" id="PF01381">
    <property type="entry name" value="HTH_3"/>
    <property type="match status" value="1"/>
</dbReference>
<evidence type="ECO:0000313" key="3">
    <source>
        <dbReference type="EMBL" id="TWB65673.1"/>
    </source>
</evidence>
<keyword evidence="1" id="KW-0238">DNA-binding</keyword>
<dbReference type="InterPro" id="IPR010982">
    <property type="entry name" value="Lambda_DNA-bd_dom_sf"/>
</dbReference>
<evidence type="ECO:0000313" key="4">
    <source>
        <dbReference type="Proteomes" id="UP000320516"/>
    </source>
</evidence>
<dbReference type="Gene3D" id="1.10.260.40">
    <property type="entry name" value="lambda repressor-like DNA-binding domains"/>
    <property type="match status" value="1"/>
</dbReference>
<dbReference type="SUPFAM" id="SSF47413">
    <property type="entry name" value="lambda repressor-like DNA-binding domains"/>
    <property type="match status" value="1"/>
</dbReference>
<dbReference type="RefSeq" id="WP_246134646.1">
    <property type="nucleotide sequence ID" value="NZ_JARPAF010000004.1"/>
</dbReference>
<protein>
    <submittedName>
        <fullName evidence="3">XRE family plasmid maintenance system antidote protein</fullName>
    </submittedName>
</protein>
<evidence type="ECO:0000256" key="1">
    <source>
        <dbReference type="ARBA" id="ARBA00023125"/>
    </source>
</evidence>
<organism evidence="3 4">
    <name type="scientific">Nitrospirillum amazonense</name>
    <dbReference type="NCBI Taxonomy" id="28077"/>
    <lineage>
        <taxon>Bacteria</taxon>
        <taxon>Pseudomonadati</taxon>
        <taxon>Pseudomonadota</taxon>
        <taxon>Alphaproteobacteria</taxon>
        <taxon>Rhodospirillales</taxon>
        <taxon>Azospirillaceae</taxon>
        <taxon>Nitrospirillum</taxon>
    </lineage>
</organism>
<dbReference type="CDD" id="cd00093">
    <property type="entry name" value="HTH_XRE"/>
    <property type="match status" value="1"/>
</dbReference>